<evidence type="ECO:0000259" key="4">
    <source>
        <dbReference type="Pfam" id="PF00501"/>
    </source>
</evidence>
<sequence length="547" mass="59710">MALDGERGAHATERHSLSVPRQAPDEAIFGRLASERVAELPERLSTRVLDNAERLAEWPALVDGEVRWRYSELGGEIRAAAEWLDALGIRPGDRIMTVSENCRALVVLLLAASERDVWVAIVNSRLSAQEIDTIRDNCQPRRIFYTSEASPDAEAHARRHGAEPFAHPSLGRLGLSPLAEVEPEPVAADGADQVAAMIYTSGTTGTPKGVMLTHRGILYIAALSGGMRHLCEGERVYGVLPMSHVFGLSSVCMGSLYNGACLYCVPRFDAPTMLAALEQERITVLQGVPAMFARMLETLRREKRSLVAPALRYISAGGSPLDGDLKRRVQALFGLTLHNGYGLTEASPTISQTRIDDSFDSNTVGRVLPLLEYRLEPLGDAGEDEPDHAGAGELWVRGPNVMKGYFRQPAATRACLTEDGWLNTGDIARFDDDDQLYIVGRSKELIIRSGFNIYPPDVEAVINEHPDVTLSAVVGRQVEGNEEVVAFIQCEPGARADEEALKAFIAERLAPYKRPTRLVLMDALPATASGKILKGRLRELANREGTA</sequence>
<comment type="similarity">
    <text evidence="1">Belongs to the ATP-dependent AMP-binding enzyme family.</text>
</comment>
<proteinExistence type="inferred from homology"/>
<gene>
    <name evidence="6" type="ORF">EKK97_11595</name>
</gene>
<evidence type="ECO:0000259" key="5">
    <source>
        <dbReference type="Pfam" id="PF13193"/>
    </source>
</evidence>
<dbReference type="OrthoDB" id="9803968at2"/>
<dbReference type="GO" id="GO:0006631">
    <property type="term" value="P:fatty acid metabolic process"/>
    <property type="evidence" value="ECO:0007669"/>
    <property type="project" value="TreeGrafter"/>
</dbReference>
<dbReference type="AlphaFoldDB" id="A0A6I6SR74"/>
<keyword evidence="2 6" id="KW-0436">Ligase</keyword>
<dbReference type="InterPro" id="IPR025110">
    <property type="entry name" value="AMP-bd_C"/>
</dbReference>
<evidence type="ECO:0000256" key="1">
    <source>
        <dbReference type="ARBA" id="ARBA00006432"/>
    </source>
</evidence>
<evidence type="ECO:0000313" key="6">
    <source>
        <dbReference type="EMBL" id="QHC50107.1"/>
    </source>
</evidence>
<dbReference type="PROSITE" id="PS00455">
    <property type="entry name" value="AMP_BINDING"/>
    <property type="match status" value="1"/>
</dbReference>
<feature type="compositionally biased region" description="Basic and acidic residues" evidence="3">
    <location>
        <begin position="1"/>
        <end position="16"/>
    </location>
</feature>
<evidence type="ECO:0000313" key="7">
    <source>
        <dbReference type="Proteomes" id="UP000464013"/>
    </source>
</evidence>
<dbReference type="InterPro" id="IPR045851">
    <property type="entry name" value="AMP-bd_C_sf"/>
</dbReference>
<evidence type="ECO:0000256" key="2">
    <source>
        <dbReference type="ARBA" id="ARBA00022598"/>
    </source>
</evidence>
<keyword evidence="7" id="KW-1185">Reference proteome</keyword>
<dbReference type="InterPro" id="IPR020845">
    <property type="entry name" value="AMP-binding_CS"/>
</dbReference>
<dbReference type="Pfam" id="PF00501">
    <property type="entry name" value="AMP-binding"/>
    <property type="match status" value="1"/>
</dbReference>
<dbReference type="Gene3D" id="3.40.50.12780">
    <property type="entry name" value="N-terminal domain of ligase-like"/>
    <property type="match status" value="1"/>
</dbReference>
<organism evidence="6 7">
    <name type="scientific">Billgrantia tianxiuensis</name>
    <dbReference type="NCBI Taxonomy" id="2497861"/>
    <lineage>
        <taxon>Bacteria</taxon>
        <taxon>Pseudomonadati</taxon>
        <taxon>Pseudomonadota</taxon>
        <taxon>Gammaproteobacteria</taxon>
        <taxon>Oceanospirillales</taxon>
        <taxon>Halomonadaceae</taxon>
        <taxon>Billgrantia</taxon>
    </lineage>
</organism>
<dbReference type="GO" id="GO:0031956">
    <property type="term" value="F:medium-chain fatty acid-CoA ligase activity"/>
    <property type="evidence" value="ECO:0007669"/>
    <property type="project" value="TreeGrafter"/>
</dbReference>
<evidence type="ECO:0000256" key="3">
    <source>
        <dbReference type="SAM" id="MobiDB-lite"/>
    </source>
</evidence>
<reference evidence="6 7" key="1">
    <citation type="submission" date="2019-01" db="EMBL/GenBank/DDBJ databases">
        <title>Complete genome of a denitifying bacterium Halomons sp. BC-M4-5.</title>
        <authorList>
            <person name="Wang L."/>
            <person name="Shao Z."/>
        </authorList>
    </citation>
    <scope>NUCLEOTIDE SEQUENCE [LARGE SCALE GENOMIC DNA]</scope>
    <source>
        <strain evidence="6 7">BC-M4-5</strain>
    </source>
</reference>
<dbReference type="SUPFAM" id="SSF56801">
    <property type="entry name" value="Acetyl-CoA synthetase-like"/>
    <property type="match status" value="1"/>
</dbReference>
<feature type="domain" description="AMP-dependent synthetase/ligase" evidence="4">
    <location>
        <begin position="51"/>
        <end position="406"/>
    </location>
</feature>
<feature type="region of interest" description="Disordered" evidence="3">
    <location>
        <begin position="1"/>
        <end position="20"/>
    </location>
</feature>
<dbReference type="KEGG" id="htx:EKK97_11595"/>
<dbReference type="InterPro" id="IPR000873">
    <property type="entry name" value="AMP-dep_synth/lig_dom"/>
</dbReference>
<dbReference type="EMBL" id="CP035042">
    <property type="protein sequence ID" value="QHC50107.1"/>
    <property type="molecule type" value="Genomic_DNA"/>
</dbReference>
<dbReference type="PANTHER" id="PTHR43201">
    <property type="entry name" value="ACYL-COA SYNTHETASE"/>
    <property type="match status" value="1"/>
</dbReference>
<dbReference type="Gene3D" id="3.30.300.30">
    <property type="match status" value="1"/>
</dbReference>
<dbReference type="PANTHER" id="PTHR43201:SF5">
    <property type="entry name" value="MEDIUM-CHAIN ACYL-COA LIGASE ACSF2, MITOCHONDRIAL"/>
    <property type="match status" value="1"/>
</dbReference>
<feature type="domain" description="AMP-binding enzyme C-terminal" evidence="5">
    <location>
        <begin position="458"/>
        <end position="531"/>
    </location>
</feature>
<name>A0A6I6SR74_9GAMM</name>
<dbReference type="InterPro" id="IPR042099">
    <property type="entry name" value="ANL_N_sf"/>
</dbReference>
<dbReference type="Proteomes" id="UP000464013">
    <property type="component" value="Chromosome"/>
</dbReference>
<accession>A0A6I6SR74</accession>
<dbReference type="Pfam" id="PF13193">
    <property type="entry name" value="AMP-binding_C"/>
    <property type="match status" value="1"/>
</dbReference>
<protein>
    <submittedName>
        <fullName evidence="6">Long-chain fatty acid--CoA ligase</fullName>
    </submittedName>
</protein>
<dbReference type="RefSeq" id="WP_159552018.1">
    <property type="nucleotide sequence ID" value="NZ_CP035042.1"/>
</dbReference>